<dbReference type="Proteomes" id="UP000070617">
    <property type="component" value="Unassembled WGS sequence"/>
</dbReference>
<dbReference type="PATRIC" id="fig|134605.3.peg.1471"/>
<dbReference type="EMBL" id="LRPX01000077">
    <property type="protein sequence ID" value="KXA13287.1"/>
    <property type="molecule type" value="Genomic_DNA"/>
</dbReference>
<feature type="transmembrane region" description="Helical" evidence="1">
    <location>
        <begin position="109"/>
        <end position="125"/>
    </location>
</feature>
<reference evidence="3" key="1">
    <citation type="submission" date="2016-01" db="EMBL/GenBank/DDBJ databases">
        <authorList>
            <person name="Mitreva M."/>
            <person name="Pepin K.H."/>
            <person name="Mihindukulasuriya K.A."/>
            <person name="Fulton R."/>
            <person name="Fronick C."/>
            <person name="O'Laughlin M."/>
            <person name="Miner T."/>
            <person name="Herter B."/>
            <person name="Rosa B.A."/>
            <person name="Cordes M."/>
            <person name="Tomlinson C."/>
            <person name="Wollam A."/>
            <person name="Palsikar V.B."/>
            <person name="Mardis E.R."/>
            <person name="Wilson R.K."/>
        </authorList>
    </citation>
    <scope>NUCLEOTIDE SEQUENCE [LARGE SCALE GENOMIC DNA]</scope>
    <source>
        <strain evidence="3">CMW8396</strain>
    </source>
</reference>
<proteinExistence type="predicted"/>
<name>A0A133NAF9_9FUSO</name>
<sequence>MHKFHHRLRVIKFISTLLACFIVTFLILYVIQKKENILLGLASIITSPAILITDFILVGGIGAAFLNALLIFFFNFILIRILKIKITGIVIACLLTVFGFSFFGKNMLNILPFYIGGIFYCIYAHEELSDNFVPIAFSSALAPFVSEIAFQVGSTESSYVGAIILGIGIGFIICPLAKKMYHFHEGFNLYNLGFTGGILGAVIASILKLYDVPIEPQYLVSTEHHFFLSVLCSAIFGALILIGLLIKDVHIHYYFKLLRDPGFHTDFTKKYGYGPSFINMGIMGFLSMLFLSLEGQTLNGPILAGIFTVVAFAAYGKTPLNTFPILLGVHLASYGSNTPLFSICLSGLFGTALAPIAGVYGTLWGVVAGWLHLSVVQSIGIIHSGLNLYNNGFSCGIVASVLLPVMNMVSEQNAKSKLHLLKRHKVYIQAINRHFETQKKEKKNEKHNSHSR</sequence>
<gene>
    <name evidence="2" type="ORF">HMPREF3206_01486</name>
</gene>
<keyword evidence="3" id="KW-1185">Reference proteome</keyword>
<evidence type="ECO:0000313" key="3">
    <source>
        <dbReference type="Proteomes" id="UP000070617"/>
    </source>
</evidence>
<accession>A0A133NAF9</accession>
<dbReference type="Pfam" id="PF07613">
    <property type="entry name" value="DUF1576"/>
    <property type="match status" value="2"/>
</dbReference>
<evidence type="ECO:0008006" key="4">
    <source>
        <dbReference type="Google" id="ProtNLM"/>
    </source>
</evidence>
<feature type="transmembrane region" description="Helical" evidence="1">
    <location>
        <begin position="388"/>
        <end position="409"/>
    </location>
</feature>
<keyword evidence="1" id="KW-1133">Transmembrane helix</keyword>
<keyword evidence="1" id="KW-0472">Membrane</keyword>
<organism evidence="2 3">
    <name type="scientific">Fusobacterium equinum</name>
    <dbReference type="NCBI Taxonomy" id="134605"/>
    <lineage>
        <taxon>Bacteria</taxon>
        <taxon>Fusobacteriati</taxon>
        <taxon>Fusobacteriota</taxon>
        <taxon>Fusobacteriia</taxon>
        <taxon>Fusobacteriales</taxon>
        <taxon>Fusobacteriaceae</taxon>
        <taxon>Fusobacterium</taxon>
    </lineage>
</organism>
<evidence type="ECO:0000256" key="1">
    <source>
        <dbReference type="SAM" id="Phobius"/>
    </source>
</evidence>
<dbReference type="InterPro" id="IPR011470">
    <property type="entry name" value="DUF1576"/>
</dbReference>
<feature type="transmembrane region" description="Helical" evidence="1">
    <location>
        <begin position="86"/>
        <end position="103"/>
    </location>
</feature>
<feature type="transmembrane region" description="Helical" evidence="1">
    <location>
        <begin position="51"/>
        <end position="74"/>
    </location>
</feature>
<dbReference type="RefSeq" id="WP_060793842.1">
    <property type="nucleotide sequence ID" value="NZ_KQ956562.1"/>
</dbReference>
<feature type="transmembrane region" description="Helical" evidence="1">
    <location>
        <begin position="298"/>
        <end position="316"/>
    </location>
</feature>
<feature type="transmembrane region" description="Helical" evidence="1">
    <location>
        <begin position="132"/>
        <end position="152"/>
    </location>
</feature>
<feature type="transmembrane region" description="Helical" evidence="1">
    <location>
        <begin position="227"/>
        <end position="250"/>
    </location>
</feature>
<dbReference type="STRING" id="134605.HMPREF3206_01486"/>
<feature type="transmembrane region" description="Helical" evidence="1">
    <location>
        <begin position="340"/>
        <end position="368"/>
    </location>
</feature>
<feature type="transmembrane region" description="Helical" evidence="1">
    <location>
        <begin position="189"/>
        <end position="207"/>
    </location>
</feature>
<feature type="transmembrane region" description="Helical" evidence="1">
    <location>
        <begin position="12"/>
        <end position="31"/>
    </location>
</feature>
<feature type="transmembrane region" description="Helical" evidence="1">
    <location>
        <begin position="271"/>
        <end position="292"/>
    </location>
</feature>
<evidence type="ECO:0000313" key="2">
    <source>
        <dbReference type="EMBL" id="KXA13287.1"/>
    </source>
</evidence>
<protein>
    <recommendedName>
        <fullName evidence="4">DUF1576 domain-containing protein</fullName>
    </recommendedName>
</protein>
<dbReference type="AlphaFoldDB" id="A0A133NAF9"/>
<comment type="caution">
    <text evidence="2">The sequence shown here is derived from an EMBL/GenBank/DDBJ whole genome shotgun (WGS) entry which is preliminary data.</text>
</comment>
<feature type="transmembrane region" description="Helical" evidence="1">
    <location>
        <begin position="158"/>
        <end position="177"/>
    </location>
</feature>
<keyword evidence="1" id="KW-0812">Transmembrane</keyword>